<keyword evidence="2" id="KW-1185">Reference proteome</keyword>
<gene>
    <name evidence="1" type="ORF">JIG36_23445</name>
</gene>
<reference evidence="1 2" key="1">
    <citation type="submission" date="2021-01" db="EMBL/GenBank/DDBJ databases">
        <title>Actinoplanes sp. nov. LDG1-06 isolated from lichen.</title>
        <authorList>
            <person name="Saeng-In P."/>
            <person name="Phongsopitanun W."/>
            <person name="Kanchanasin P."/>
            <person name="Yuki M."/>
            <person name="Kudo T."/>
            <person name="Ohkuma M."/>
            <person name="Tanasupawat S."/>
        </authorList>
    </citation>
    <scope>NUCLEOTIDE SEQUENCE [LARGE SCALE GENOMIC DNA]</scope>
    <source>
        <strain evidence="1 2">LDG1-06</strain>
    </source>
</reference>
<dbReference type="Proteomes" id="UP000632138">
    <property type="component" value="Unassembled WGS sequence"/>
</dbReference>
<dbReference type="EMBL" id="JAENHP010000007">
    <property type="protein sequence ID" value="MBM2618516.1"/>
    <property type="molecule type" value="Genomic_DNA"/>
</dbReference>
<name>A0ABS2AH16_9ACTN</name>
<organism evidence="1 2">
    <name type="scientific">Paractinoplanes ovalisporus</name>
    <dbReference type="NCBI Taxonomy" id="2810368"/>
    <lineage>
        <taxon>Bacteria</taxon>
        <taxon>Bacillati</taxon>
        <taxon>Actinomycetota</taxon>
        <taxon>Actinomycetes</taxon>
        <taxon>Micromonosporales</taxon>
        <taxon>Micromonosporaceae</taxon>
        <taxon>Paractinoplanes</taxon>
    </lineage>
</organism>
<comment type="caution">
    <text evidence="1">The sequence shown here is derived from an EMBL/GenBank/DDBJ whole genome shotgun (WGS) entry which is preliminary data.</text>
</comment>
<evidence type="ECO:0000313" key="1">
    <source>
        <dbReference type="EMBL" id="MBM2618516.1"/>
    </source>
</evidence>
<accession>A0ABS2AH16</accession>
<sequence length="76" mass="8785">MRTVFELSWPQDYAGRERAGEPEYPHLWPAGYLPSLPGSSVHICDELVWEPVDRERLRVQASALLNAVRENQPRQL</sequence>
<dbReference type="RefSeq" id="WP_203378515.1">
    <property type="nucleotide sequence ID" value="NZ_JAENHP010000007.1"/>
</dbReference>
<evidence type="ECO:0000313" key="2">
    <source>
        <dbReference type="Proteomes" id="UP000632138"/>
    </source>
</evidence>
<protein>
    <submittedName>
        <fullName evidence="1">Uncharacterized protein</fullName>
    </submittedName>
</protein>
<proteinExistence type="predicted"/>